<dbReference type="EMBL" id="JAMKFB020000005">
    <property type="protein sequence ID" value="KAL0193761.1"/>
    <property type="molecule type" value="Genomic_DNA"/>
</dbReference>
<feature type="non-terminal residue" evidence="1">
    <location>
        <position position="74"/>
    </location>
</feature>
<evidence type="ECO:0000313" key="1">
    <source>
        <dbReference type="EMBL" id="KAL0193761.1"/>
    </source>
</evidence>
<reference evidence="1 2" key="1">
    <citation type="submission" date="2024-05" db="EMBL/GenBank/DDBJ databases">
        <title>Genome sequencing and assembly of Indian major carp, Cirrhinus mrigala (Hamilton, 1822).</title>
        <authorList>
            <person name="Mohindra V."/>
            <person name="Chowdhury L.M."/>
            <person name="Lal K."/>
            <person name="Jena J.K."/>
        </authorList>
    </citation>
    <scope>NUCLEOTIDE SEQUENCE [LARGE SCALE GENOMIC DNA]</scope>
    <source>
        <strain evidence="1">CM1030</strain>
        <tissue evidence="1">Blood</tissue>
    </source>
</reference>
<accession>A0ABD0R5Q4</accession>
<evidence type="ECO:0000313" key="2">
    <source>
        <dbReference type="Proteomes" id="UP001529510"/>
    </source>
</evidence>
<sequence length="74" mass="8292">VRAKAAVFASLLCCSVRRPEDLQKCFHMQVNQALCSLLDLLLEEFWDASNALEALVCHLPDCDLNAVLKEAKEM</sequence>
<gene>
    <name evidence="1" type="ORF">M9458_012057</name>
</gene>
<organism evidence="1 2">
    <name type="scientific">Cirrhinus mrigala</name>
    <name type="common">Mrigala</name>
    <dbReference type="NCBI Taxonomy" id="683832"/>
    <lineage>
        <taxon>Eukaryota</taxon>
        <taxon>Metazoa</taxon>
        <taxon>Chordata</taxon>
        <taxon>Craniata</taxon>
        <taxon>Vertebrata</taxon>
        <taxon>Euteleostomi</taxon>
        <taxon>Actinopterygii</taxon>
        <taxon>Neopterygii</taxon>
        <taxon>Teleostei</taxon>
        <taxon>Ostariophysi</taxon>
        <taxon>Cypriniformes</taxon>
        <taxon>Cyprinidae</taxon>
        <taxon>Labeoninae</taxon>
        <taxon>Labeonini</taxon>
        <taxon>Cirrhinus</taxon>
    </lineage>
</organism>
<proteinExistence type="predicted"/>
<feature type="non-terminal residue" evidence="1">
    <location>
        <position position="1"/>
    </location>
</feature>
<keyword evidence="2" id="KW-1185">Reference proteome</keyword>
<name>A0ABD0R5Q4_CIRMR</name>
<dbReference type="AlphaFoldDB" id="A0ABD0R5Q4"/>
<dbReference type="Proteomes" id="UP001529510">
    <property type="component" value="Unassembled WGS sequence"/>
</dbReference>
<comment type="caution">
    <text evidence="1">The sequence shown here is derived from an EMBL/GenBank/DDBJ whole genome shotgun (WGS) entry which is preliminary data.</text>
</comment>
<protein>
    <submittedName>
        <fullName evidence="1">Uncharacterized protein</fullName>
    </submittedName>
</protein>